<name>A0A1H1JI44_9BURK</name>
<dbReference type="RefSeq" id="WP_074771639.1">
    <property type="nucleotide sequence ID" value="NZ_FNKP01000003.1"/>
</dbReference>
<evidence type="ECO:0000313" key="3">
    <source>
        <dbReference type="Proteomes" id="UP000183487"/>
    </source>
</evidence>
<evidence type="ECO:0008006" key="4">
    <source>
        <dbReference type="Google" id="ProtNLM"/>
    </source>
</evidence>
<evidence type="ECO:0000313" key="2">
    <source>
        <dbReference type="EMBL" id="SDR49590.1"/>
    </source>
</evidence>
<dbReference type="AlphaFoldDB" id="A0A1H1JI44"/>
<dbReference type="Pfam" id="PF13663">
    <property type="entry name" value="DUF4148"/>
    <property type="match status" value="1"/>
</dbReference>
<gene>
    <name evidence="2" type="ORF">SAMN05443245_6451</name>
</gene>
<protein>
    <recommendedName>
        <fullName evidence="4">DUF4148 domain-containing protein</fullName>
    </recommendedName>
</protein>
<accession>A0A1H1JI44</accession>
<keyword evidence="3" id="KW-1185">Reference proteome</keyword>
<evidence type="ECO:0000256" key="1">
    <source>
        <dbReference type="SAM" id="SignalP"/>
    </source>
</evidence>
<feature type="chain" id="PRO_5010259913" description="DUF4148 domain-containing protein" evidence="1">
    <location>
        <begin position="22"/>
        <end position="78"/>
    </location>
</feature>
<dbReference type="OrthoDB" id="9115139at2"/>
<dbReference type="EMBL" id="FNKP01000003">
    <property type="protein sequence ID" value="SDR49590.1"/>
    <property type="molecule type" value="Genomic_DNA"/>
</dbReference>
<organism evidence="2 3">
    <name type="scientific">Paraburkholderia fungorum</name>
    <dbReference type="NCBI Taxonomy" id="134537"/>
    <lineage>
        <taxon>Bacteria</taxon>
        <taxon>Pseudomonadati</taxon>
        <taxon>Pseudomonadota</taxon>
        <taxon>Betaproteobacteria</taxon>
        <taxon>Burkholderiales</taxon>
        <taxon>Burkholderiaceae</taxon>
        <taxon>Paraburkholderia</taxon>
    </lineage>
</organism>
<dbReference type="Proteomes" id="UP000183487">
    <property type="component" value="Unassembled WGS sequence"/>
</dbReference>
<proteinExistence type="predicted"/>
<reference evidence="3" key="1">
    <citation type="submission" date="2016-10" db="EMBL/GenBank/DDBJ databases">
        <authorList>
            <person name="Varghese N."/>
        </authorList>
    </citation>
    <scope>NUCLEOTIDE SEQUENCE [LARGE SCALE GENOMIC DNA]</scope>
    <source>
        <strain evidence="3">GAS106B</strain>
    </source>
</reference>
<keyword evidence="1" id="KW-0732">Signal</keyword>
<sequence>MKVSMIALTFAACVTTVSAFASSPVDANVASSNARQTSQWVPSQAAVHAKTRAEVRQELARAQQDGQLAALNKLYQGS</sequence>
<feature type="signal peptide" evidence="1">
    <location>
        <begin position="1"/>
        <end position="21"/>
    </location>
</feature>
<dbReference type="InterPro" id="IPR025421">
    <property type="entry name" value="DUF4148"/>
</dbReference>